<evidence type="ECO:0008006" key="3">
    <source>
        <dbReference type="Google" id="ProtNLM"/>
    </source>
</evidence>
<protein>
    <recommendedName>
        <fullName evidence="3">SLH domain-containing protein</fullName>
    </recommendedName>
</protein>
<evidence type="ECO:0000313" key="1">
    <source>
        <dbReference type="EMBL" id="PEI98483.1"/>
    </source>
</evidence>
<evidence type="ECO:0000313" key="2">
    <source>
        <dbReference type="Proteomes" id="UP000220045"/>
    </source>
</evidence>
<sequence>MIRGVSATKFTPYGTLTRQQAALMLERTLEYLGVEKESNIGPYHIAIKLRKVNTPRTIILCFVQHGGSFLSF</sequence>
<dbReference type="AlphaFoldDB" id="A0A2A8AGT9"/>
<accession>A0A2A8AGT9</accession>
<dbReference type="EMBL" id="NUEL01000103">
    <property type="protein sequence ID" value="PEI98483.1"/>
    <property type="molecule type" value="Genomic_DNA"/>
</dbReference>
<comment type="caution">
    <text evidence="1">The sequence shown here is derived from an EMBL/GenBank/DDBJ whole genome shotgun (WGS) entry which is preliminary data.</text>
</comment>
<gene>
    <name evidence="1" type="ORF">CN684_31715</name>
</gene>
<proteinExistence type="predicted"/>
<reference evidence="1 2" key="1">
    <citation type="submission" date="2017-09" db="EMBL/GenBank/DDBJ databases">
        <title>Large-scale bioinformatics analysis of Bacillus genomes uncovers conserved roles of natural products in bacterial physiology.</title>
        <authorList>
            <consortium name="Agbiome Team Llc"/>
            <person name="Bleich R.M."/>
            <person name="Grubbs K.J."/>
            <person name="Santa Maria K.C."/>
            <person name="Allen S.E."/>
            <person name="Farag S."/>
            <person name="Shank E.A."/>
            <person name="Bowers A."/>
        </authorList>
    </citation>
    <scope>NUCLEOTIDE SEQUENCE [LARGE SCALE GENOMIC DNA]</scope>
    <source>
        <strain evidence="1 2">AFS004017</strain>
    </source>
</reference>
<organism evidence="1 2">
    <name type="scientific">Bacillus wiedmannii</name>
    <dbReference type="NCBI Taxonomy" id="1890302"/>
    <lineage>
        <taxon>Bacteria</taxon>
        <taxon>Bacillati</taxon>
        <taxon>Bacillota</taxon>
        <taxon>Bacilli</taxon>
        <taxon>Bacillales</taxon>
        <taxon>Bacillaceae</taxon>
        <taxon>Bacillus</taxon>
        <taxon>Bacillus cereus group</taxon>
    </lineage>
</organism>
<dbReference type="Proteomes" id="UP000220045">
    <property type="component" value="Unassembled WGS sequence"/>
</dbReference>
<name>A0A2A8AGT9_9BACI</name>